<name>A0A0B2A8Z6_9MICO</name>
<evidence type="ECO:0000259" key="1">
    <source>
        <dbReference type="Pfam" id="PF12146"/>
    </source>
</evidence>
<evidence type="ECO:0000313" key="2">
    <source>
        <dbReference type="EMBL" id="KHK98012.1"/>
    </source>
</evidence>
<dbReference type="EMBL" id="JTDK01000007">
    <property type="protein sequence ID" value="KHK98012.1"/>
    <property type="molecule type" value="Genomic_DNA"/>
</dbReference>
<reference evidence="2 3" key="1">
    <citation type="submission" date="2014-11" db="EMBL/GenBank/DDBJ databases">
        <title>Genome sequence of Microbacterium mangrovi MUSC 115(T).</title>
        <authorList>
            <person name="Lee L.-H."/>
        </authorList>
    </citation>
    <scope>NUCLEOTIDE SEQUENCE [LARGE SCALE GENOMIC DNA]</scope>
    <source>
        <strain evidence="2 3">MUSC 115</strain>
    </source>
</reference>
<dbReference type="SUPFAM" id="SSF53474">
    <property type="entry name" value="alpha/beta-Hydrolases"/>
    <property type="match status" value="1"/>
</dbReference>
<dbReference type="Proteomes" id="UP000031030">
    <property type="component" value="Unassembled WGS sequence"/>
</dbReference>
<sequence length="332" mass="36431">MTDAWIPDILGHPFAQCTLDLGTDAEGPVVATLVRLLPSGWARLTGPLRDVDVLYVHGWSDYFFQKEVARQWADLGARFFALDLRKYGRSLREGQTPGYILDLATYDEDIAAALQAMGPRAGRRLVLLGHSTGGLVLSLWASRHPDQATAVVLNSPWLEFQLGTAGRRAIQPLVTARARWDPQGGQPATDYGFYSRAQREIGAIPDAGVTPDPWFVPAWRPDRSFATRPGWLHAIMVGHQQVESGLHLTAPVLVLLSARSVSPLTWSDAMTSADAVLVVDDIARASLKLGELVTVARIEGAIHDVYLSSPEPRRRALIVTRHWALGVLTRRG</sequence>
<dbReference type="Pfam" id="PF12146">
    <property type="entry name" value="Hydrolase_4"/>
    <property type="match status" value="1"/>
</dbReference>
<feature type="domain" description="Serine aminopeptidase S33" evidence="1">
    <location>
        <begin position="53"/>
        <end position="257"/>
    </location>
</feature>
<keyword evidence="2" id="KW-0378">Hydrolase</keyword>
<dbReference type="InterPro" id="IPR022742">
    <property type="entry name" value="Hydrolase_4"/>
</dbReference>
<dbReference type="STRING" id="1348253.LK09_09270"/>
<dbReference type="Gene3D" id="3.40.50.1820">
    <property type="entry name" value="alpha/beta hydrolase"/>
    <property type="match status" value="1"/>
</dbReference>
<dbReference type="PANTHER" id="PTHR42886">
    <property type="entry name" value="RE40534P-RELATED"/>
    <property type="match status" value="1"/>
</dbReference>
<dbReference type="PANTHER" id="PTHR42886:SF29">
    <property type="entry name" value="PUMMELIG, ISOFORM A"/>
    <property type="match status" value="1"/>
</dbReference>
<dbReference type="RefSeq" id="WP_039398565.1">
    <property type="nucleotide sequence ID" value="NZ_JTDK01000007.1"/>
</dbReference>
<protein>
    <submittedName>
        <fullName evidence="2">Alpha/beta hydrolase</fullName>
    </submittedName>
</protein>
<keyword evidence="3" id="KW-1185">Reference proteome</keyword>
<dbReference type="GO" id="GO:0016787">
    <property type="term" value="F:hydrolase activity"/>
    <property type="evidence" value="ECO:0007669"/>
    <property type="project" value="UniProtKB-KW"/>
</dbReference>
<comment type="caution">
    <text evidence="2">The sequence shown here is derived from an EMBL/GenBank/DDBJ whole genome shotgun (WGS) entry which is preliminary data.</text>
</comment>
<proteinExistence type="predicted"/>
<dbReference type="InterPro" id="IPR029058">
    <property type="entry name" value="AB_hydrolase_fold"/>
</dbReference>
<evidence type="ECO:0000313" key="3">
    <source>
        <dbReference type="Proteomes" id="UP000031030"/>
    </source>
</evidence>
<organism evidence="2 3">
    <name type="scientific">Microbacterium mangrovi</name>
    <dbReference type="NCBI Taxonomy" id="1348253"/>
    <lineage>
        <taxon>Bacteria</taxon>
        <taxon>Bacillati</taxon>
        <taxon>Actinomycetota</taxon>
        <taxon>Actinomycetes</taxon>
        <taxon>Micrococcales</taxon>
        <taxon>Microbacteriaceae</taxon>
        <taxon>Microbacterium</taxon>
    </lineage>
</organism>
<accession>A0A0B2A8Z6</accession>
<dbReference type="OrthoDB" id="9801217at2"/>
<gene>
    <name evidence="2" type="ORF">LK09_09270</name>
</gene>
<dbReference type="AlphaFoldDB" id="A0A0B2A8Z6"/>